<name>A0A834WIU3_9FABA</name>
<dbReference type="EMBL" id="JAAIUW010000007">
    <property type="protein sequence ID" value="KAF7824392.1"/>
    <property type="molecule type" value="Genomic_DNA"/>
</dbReference>
<evidence type="ECO:0000313" key="1">
    <source>
        <dbReference type="EMBL" id="KAF7824392.1"/>
    </source>
</evidence>
<reference evidence="1" key="1">
    <citation type="submission" date="2020-09" db="EMBL/GenBank/DDBJ databases">
        <title>Genome-Enabled Discovery of Anthraquinone Biosynthesis in Senna tora.</title>
        <authorList>
            <person name="Kang S.-H."/>
            <person name="Pandey R.P."/>
            <person name="Lee C.-M."/>
            <person name="Sim J.-S."/>
            <person name="Jeong J.-T."/>
            <person name="Choi B.-S."/>
            <person name="Jung M."/>
            <person name="Ginzburg D."/>
            <person name="Zhao K."/>
            <person name="Won S.Y."/>
            <person name="Oh T.-J."/>
            <person name="Yu Y."/>
            <person name="Kim N.-H."/>
            <person name="Lee O.R."/>
            <person name="Lee T.-H."/>
            <person name="Bashyal P."/>
            <person name="Kim T.-S."/>
            <person name="Lee W.-H."/>
            <person name="Kawkins C."/>
            <person name="Kim C.-K."/>
            <person name="Kim J.S."/>
            <person name="Ahn B.O."/>
            <person name="Rhee S.Y."/>
            <person name="Sohng J.K."/>
        </authorList>
    </citation>
    <scope>NUCLEOTIDE SEQUENCE</scope>
    <source>
        <tissue evidence="1">Leaf</tissue>
    </source>
</reference>
<proteinExistence type="predicted"/>
<protein>
    <submittedName>
        <fullName evidence="1">Uncharacterized protein</fullName>
    </submittedName>
</protein>
<gene>
    <name evidence="1" type="ORF">G2W53_022536</name>
</gene>
<accession>A0A834WIU3</accession>
<organism evidence="1 2">
    <name type="scientific">Senna tora</name>
    <dbReference type="NCBI Taxonomy" id="362788"/>
    <lineage>
        <taxon>Eukaryota</taxon>
        <taxon>Viridiplantae</taxon>
        <taxon>Streptophyta</taxon>
        <taxon>Embryophyta</taxon>
        <taxon>Tracheophyta</taxon>
        <taxon>Spermatophyta</taxon>
        <taxon>Magnoliopsida</taxon>
        <taxon>eudicotyledons</taxon>
        <taxon>Gunneridae</taxon>
        <taxon>Pentapetalae</taxon>
        <taxon>rosids</taxon>
        <taxon>fabids</taxon>
        <taxon>Fabales</taxon>
        <taxon>Fabaceae</taxon>
        <taxon>Caesalpinioideae</taxon>
        <taxon>Cassia clade</taxon>
        <taxon>Senna</taxon>
    </lineage>
</organism>
<comment type="caution">
    <text evidence="1">The sequence shown here is derived from an EMBL/GenBank/DDBJ whole genome shotgun (WGS) entry which is preliminary data.</text>
</comment>
<sequence length="249" mass="28189">MYEGTLEAELGVVLSELLKRQRALVGQMTEMEERTTNIEAMVRQIFRDEFGQEYAESKHSNLEERFKPCEEFSLDFGRDGNLEDESQSELVMSKVATPESLLDEVQPDEVIEDHSHIETNSDAILFEAYDCHDNVEEFGFGNMVFASEELLNFVRGTFELNLYFATTTSQICIEYFNSVMGNDGLMRVLVHDPGGSFETCATRKTPSMCLCKCCNARPLNLFTSENAIEDGYGIYSLCQIGYAKAMTQI</sequence>
<dbReference type="AlphaFoldDB" id="A0A834WIU3"/>
<keyword evidence="2" id="KW-1185">Reference proteome</keyword>
<evidence type="ECO:0000313" key="2">
    <source>
        <dbReference type="Proteomes" id="UP000634136"/>
    </source>
</evidence>
<dbReference type="Proteomes" id="UP000634136">
    <property type="component" value="Unassembled WGS sequence"/>
</dbReference>